<protein>
    <submittedName>
        <fullName evidence="2">Uncharacterized protein</fullName>
    </submittedName>
</protein>
<dbReference type="Proteomes" id="UP000887581">
    <property type="component" value="Unplaced"/>
</dbReference>
<accession>A0A915PFY9</accession>
<organism evidence="1 2">
    <name type="scientific">Setaria digitata</name>
    <dbReference type="NCBI Taxonomy" id="48799"/>
    <lineage>
        <taxon>Eukaryota</taxon>
        <taxon>Metazoa</taxon>
        <taxon>Ecdysozoa</taxon>
        <taxon>Nematoda</taxon>
        <taxon>Chromadorea</taxon>
        <taxon>Rhabditida</taxon>
        <taxon>Spirurina</taxon>
        <taxon>Spiruromorpha</taxon>
        <taxon>Filarioidea</taxon>
        <taxon>Setariidae</taxon>
        <taxon>Setaria</taxon>
    </lineage>
</organism>
<dbReference type="WBParaSite" id="sdigi.contig149.g5263.t1">
    <property type="protein sequence ID" value="sdigi.contig149.g5263.t1"/>
    <property type="gene ID" value="sdigi.contig149.g5263"/>
</dbReference>
<proteinExistence type="predicted"/>
<dbReference type="AlphaFoldDB" id="A0A915PFY9"/>
<reference evidence="2" key="1">
    <citation type="submission" date="2022-11" db="UniProtKB">
        <authorList>
            <consortium name="WormBaseParasite"/>
        </authorList>
    </citation>
    <scope>IDENTIFICATION</scope>
</reference>
<sequence length="299" mass="34052">MVPTVQHFKLLMHMKKPKPWHKENDNDGNGMSRNEKMRNVNRICRRLAVSRAPSILLNFHTPRISKKSHKLKAEPPFLIRNCISGHKNLEIYAQKIQQWAKKCKRRKRNGPFSSSFTHNQSRVSCNDRQSENVPVFQSESTAKAALLRSFYTIWYIGRITRKSLRSSEETEMALKELSLSPVVEKCLVVVPKGGIGAEMITDKSQLSKRALQTLSRWARITEGVIQDGYESGYDDDPVEIWNRAIAFANTSYTESESDNAMKLAVAGTSFKTSFSTNADEATPRRRRSSRLFKAVNSNA</sequence>
<evidence type="ECO:0000313" key="2">
    <source>
        <dbReference type="WBParaSite" id="sdigi.contig149.g5263.t1"/>
    </source>
</evidence>
<name>A0A915PFY9_9BILA</name>
<evidence type="ECO:0000313" key="1">
    <source>
        <dbReference type="Proteomes" id="UP000887581"/>
    </source>
</evidence>
<keyword evidence="1" id="KW-1185">Reference proteome</keyword>